<dbReference type="AlphaFoldDB" id="A0A7L5DQC2"/>
<accession>A0A7L5DQC2</accession>
<dbReference type="CDD" id="cd22366">
    <property type="entry name" value="XisH-like"/>
    <property type="match status" value="1"/>
</dbReference>
<name>A0A7L5DQC2_9BACT</name>
<reference evidence="1 2" key="1">
    <citation type="submission" date="2020-04" db="EMBL/GenBank/DDBJ databases">
        <title>Genome sequencing of novel species.</title>
        <authorList>
            <person name="Heo J."/>
            <person name="Kim S.-J."/>
            <person name="Kim J.-S."/>
            <person name="Hong S.-B."/>
            <person name="Kwon S.-W."/>
        </authorList>
    </citation>
    <scope>NUCLEOTIDE SEQUENCE [LARGE SCALE GENOMIC DNA]</scope>
    <source>
        <strain evidence="1 2">CJU-R4</strain>
    </source>
</reference>
<dbReference type="InterPro" id="IPR011856">
    <property type="entry name" value="tRNA_endonuc-like_dom_sf"/>
</dbReference>
<dbReference type="EMBL" id="CP051677">
    <property type="protein sequence ID" value="QJD77910.1"/>
    <property type="molecule type" value="Genomic_DNA"/>
</dbReference>
<protein>
    <submittedName>
        <fullName evidence="1">Fatty-acid oxidation protein subunit alpha</fullName>
    </submittedName>
</protein>
<dbReference type="Gene3D" id="3.40.1350.10">
    <property type="match status" value="1"/>
</dbReference>
<organism evidence="1 2">
    <name type="scientific">Spirosoma rhododendri</name>
    <dbReference type="NCBI Taxonomy" id="2728024"/>
    <lineage>
        <taxon>Bacteria</taxon>
        <taxon>Pseudomonadati</taxon>
        <taxon>Bacteroidota</taxon>
        <taxon>Cytophagia</taxon>
        <taxon>Cytophagales</taxon>
        <taxon>Cytophagaceae</taxon>
        <taxon>Spirosoma</taxon>
    </lineage>
</organism>
<dbReference type="KEGG" id="srho:HH216_05325"/>
<dbReference type="InterPro" id="IPR011335">
    <property type="entry name" value="Restrct_endonuc-II-like"/>
</dbReference>
<gene>
    <name evidence="1" type="ORF">HH216_05325</name>
</gene>
<proteinExistence type="predicted"/>
<evidence type="ECO:0000313" key="1">
    <source>
        <dbReference type="EMBL" id="QJD77910.1"/>
    </source>
</evidence>
<dbReference type="Pfam" id="PF08814">
    <property type="entry name" value="XisH"/>
    <property type="match status" value="1"/>
</dbReference>
<dbReference type="InterPro" id="IPR014919">
    <property type="entry name" value="XisH"/>
</dbReference>
<sequence length="142" mass="16414">MARDLFHDAVREALLADGWSITHDGYRLITDLLKDALTVDLGAQRLIAAERNVEKIAVEVKSFLGDSLIYDFHSALGQMLVYQVNMDLQEPERVLYLAIPQPSFERMSRQRVFDVVTQRYSVNIVVYDPIHQTIVQWIRHSK</sequence>
<keyword evidence="2" id="KW-1185">Reference proteome</keyword>
<dbReference type="GO" id="GO:0003676">
    <property type="term" value="F:nucleic acid binding"/>
    <property type="evidence" value="ECO:0007669"/>
    <property type="project" value="InterPro"/>
</dbReference>
<evidence type="ECO:0000313" key="2">
    <source>
        <dbReference type="Proteomes" id="UP000501128"/>
    </source>
</evidence>
<dbReference type="SUPFAM" id="SSF52980">
    <property type="entry name" value="Restriction endonuclease-like"/>
    <property type="match status" value="1"/>
</dbReference>
<dbReference type="RefSeq" id="WP_169549854.1">
    <property type="nucleotide sequence ID" value="NZ_CP051677.1"/>
</dbReference>
<dbReference type="Proteomes" id="UP000501128">
    <property type="component" value="Chromosome"/>
</dbReference>